<evidence type="ECO:0000313" key="2">
    <source>
        <dbReference type="EMBL" id="QCW83145.1"/>
    </source>
</evidence>
<reference evidence="3" key="1">
    <citation type="journal article" date="2019" name="J. Bacteriol.">
        <title>A Mutagenic Screen Identifies a TonB-Dependent Receptor Required for the Lanthanide Metal Switch in the Type I Methanotroph 'Methylotuvimicrobium buryatense' 5GB1C.</title>
        <authorList>
            <person name="Groom J.D."/>
            <person name="Ford S.M."/>
            <person name="Pesesky M.W."/>
            <person name="Lidstrom M.E."/>
        </authorList>
    </citation>
    <scope>NUCLEOTIDE SEQUENCE [LARGE SCALE GENOMIC DNA]</scope>
    <source>
        <strain evidence="3">5GB1C</strain>
    </source>
</reference>
<dbReference type="InterPro" id="IPR054491">
    <property type="entry name" value="MGH1-like_GH"/>
</dbReference>
<dbReference type="SUPFAM" id="SSF48208">
    <property type="entry name" value="Six-hairpin glycosidases"/>
    <property type="match status" value="1"/>
</dbReference>
<dbReference type="InterPro" id="IPR008928">
    <property type="entry name" value="6-hairpin_glycosidase_sf"/>
</dbReference>
<dbReference type="GO" id="GO:0004573">
    <property type="term" value="F:Glc3Man9GlcNAc2 oligosaccharide glucosidase activity"/>
    <property type="evidence" value="ECO:0007669"/>
    <property type="project" value="InterPro"/>
</dbReference>
<feature type="domain" description="Mannosylglycerate hydrolase MGH1-like glycoside hydrolase" evidence="1">
    <location>
        <begin position="683"/>
        <end position="852"/>
    </location>
</feature>
<accession>A0A4V1IJZ7</accession>
<dbReference type="EMBL" id="CP035467">
    <property type="protein sequence ID" value="QCW83145.1"/>
    <property type="molecule type" value="Genomic_DNA"/>
</dbReference>
<dbReference type="Proteomes" id="UP000305881">
    <property type="component" value="Chromosome"/>
</dbReference>
<feature type="domain" description="Mannosylglycerate hydrolase MGH1-like glycoside hydrolase" evidence="1">
    <location>
        <begin position="411"/>
        <end position="516"/>
    </location>
</feature>
<dbReference type="PANTHER" id="PTHR10412:SF10">
    <property type="entry name" value="GLYCOSYL HYDROLASE FAMILY 63 C-TERMINAL DOMAIN-CONTAINING PROTEIN"/>
    <property type="match status" value="1"/>
</dbReference>
<dbReference type="KEGG" id="mbur:EQU24_13540"/>
<proteinExistence type="predicted"/>
<dbReference type="RefSeq" id="WP_017838987.1">
    <property type="nucleotide sequence ID" value="NZ_CP035467.1"/>
</dbReference>
<protein>
    <submittedName>
        <fullName evidence="2">Glucosidase</fullName>
    </submittedName>
</protein>
<dbReference type="InterPro" id="IPR012341">
    <property type="entry name" value="6hp_glycosidase-like_sf"/>
</dbReference>
<keyword evidence="3" id="KW-1185">Reference proteome</keyword>
<dbReference type="GO" id="GO:0009311">
    <property type="term" value="P:oligosaccharide metabolic process"/>
    <property type="evidence" value="ECO:0007669"/>
    <property type="project" value="InterPro"/>
</dbReference>
<dbReference type="AlphaFoldDB" id="A0A4V1IJZ7"/>
<gene>
    <name evidence="2" type="ORF">EQU24_13540</name>
</gene>
<sequence length="894" mass="101694">MAKKDTLEKSAGKAWSKWGPYLSERQWGTVREDYSDNGDAWNYFPHSQSTSRAYRWGEDGLGGISDDSQQLCFALALWNGRDPVLKERLFGLTGPQGNHAEDVKEYYYYLDATPNHSYLKYLYKYPQAAFPYKDLVETNAGRSKLESEYELIDTGIFEEDRYFDVFVEYAKADPEDILIRIGIVNRGPDDASLRVLPTLWFRNTWAGSNWTAKPQLNRGESGNGASAVSASHAELGDYQLIAEGAPEWLFVDNESNNRLLFGGENHSPYVKDGINDSIVLGKQDAVNPEEFGTKAAADYALTVRPGETKTVKLRLRKADGEAKTAFEDFDAIFEQRTQEADEFYQKLIGELPGPQGLVLRQALAGMIWTKQYYEFDVGRWLDEHHGKATRNGDWGHMRNHDIISMPDKWEYPWYAVWDSAFHTLALVLVDPDFAKGQLSLFLDERYLHPNGQIPAYEWNFSDVNPPVHAWAVRMVYRIDRERRGEGDIDFLKNAFVGLERNFHWWETRKGPDGDVYQGGFLGLDNIGVFDRSEHLPTGGHIEQSDGTAWMALYAQNMIQIGLELSKHDPGYQQKVIAYLDHFLGIAAAMHDIGCEHRDMWDDEDGFFYDVLRFPDGSSTRLKVRSLVGLLPLCAVTVIEADTLAQLPELAARYEKLVQRKEHLAENISCPMTPGIENRRLLAILDEEKLRRVLTRLLDEQEFLSPYGIRSLSKYHQDHPYQFHWEGQTHTVAYIPGESETYMFGGNSNWRGPVWLPANLLIVQALLTMHTYYGDDFKMECPTGSGNRLNLFQIAKEISCRLMDIFMPDQNGRRPVFGGAEKFQSDPHFRDHLLFYEYFHGDDGSGLGASHQTGWTGTLATLLTIFGSLDHEDLLKGGMQGVVEALAGMDENTTQ</sequence>
<dbReference type="STRING" id="675511.GCA_000341735_00339"/>
<dbReference type="Pfam" id="PF22422">
    <property type="entry name" value="MGH1-like_GH"/>
    <property type="match status" value="2"/>
</dbReference>
<dbReference type="PANTHER" id="PTHR10412">
    <property type="entry name" value="MANNOSYL-OLIGOSACCHARIDE GLUCOSIDASE"/>
    <property type="match status" value="1"/>
</dbReference>
<dbReference type="OrthoDB" id="9798687at2"/>
<evidence type="ECO:0000259" key="1">
    <source>
        <dbReference type="Pfam" id="PF22422"/>
    </source>
</evidence>
<dbReference type="InterPro" id="IPR004888">
    <property type="entry name" value="Glycoside_hydrolase_63"/>
</dbReference>
<organism evidence="2 3">
    <name type="scientific">Methylotuvimicrobium buryatense</name>
    <name type="common">Methylomicrobium buryatense</name>
    <dbReference type="NCBI Taxonomy" id="95641"/>
    <lineage>
        <taxon>Bacteria</taxon>
        <taxon>Pseudomonadati</taxon>
        <taxon>Pseudomonadota</taxon>
        <taxon>Gammaproteobacteria</taxon>
        <taxon>Methylococcales</taxon>
        <taxon>Methylococcaceae</taxon>
        <taxon>Methylotuvimicrobium</taxon>
    </lineage>
</organism>
<name>A0A4V1IJZ7_METBY</name>
<evidence type="ECO:0000313" key="3">
    <source>
        <dbReference type="Proteomes" id="UP000305881"/>
    </source>
</evidence>
<dbReference type="Gene3D" id="1.50.10.10">
    <property type="match status" value="1"/>
</dbReference>